<dbReference type="OrthoDB" id="7699017at2759"/>
<protein>
    <submittedName>
        <fullName evidence="2">Uncharacterized protein LOC117647759</fullName>
    </submittedName>
</protein>
<gene>
    <name evidence="2" type="primary">LOC117647759</name>
</gene>
<evidence type="ECO:0000313" key="2">
    <source>
        <dbReference type="RefSeq" id="XP_034245547.1"/>
    </source>
</evidence>
<dbReference type="AlphaFoldDB" id="A0A6P8ZBS7"/>
<keyword evidence="1" id="KW-1185">Reference proteome</keyword>
<dbReference type="RefSeq" id="XP_034245547.1">
    <property type="nucleotide sequence ID" value="XM_034389656.1"/>
</dbReference>
<proteinExistence type="predicted"/>
<name>A0A6P8ZBS7_THRPL</name>
<reference evidence="2" key="1">
    <citation type="submission" date="2025-08" db="UniProtKB">
        <authorList>
            <consortium name="RefSeq"/>
        </authorList>
    </citation>
    <scope>IDENTIFICATION</scope>
    <source>
        <tissue evidence="2">Total insect</tissue>
    </source>
</reference>
<dbReference type="InParanoid" id="A0A6P8ZBS7"/>
<evidence type="ECO:0000313" key="1">
    <source>
        <dbReference type="Proteomes" id="UP000515158"/>
    </source>
</evidence>
<dbReference type="GeneID" id="117647759"/>
<dbReference type="KEGG" id="tpal:117647759"/>
<dbReference type="Proteomes" id="UP000515158">
    <property type="component" value="Unplaced"/>
</dbReference>
<accession>A0A6P8ZBS7</accession>
<organism evidence="2">
    <name type="scientific">Thrips palmi</name>
    <name type="common">Melon thrips</name>
    <dbReference type="NCBI Taxonomy" id="161013"/>
    <lineage>
        <taxon>Eukaryota</taxon>
        <taxon>Metazoa</taxon>
        <taxon>Ecdysozoa</taxon>
        <taxon>Arthropoda</taxon>
        <taxon>Hexapoda</taxon>
        <taxon>Insecta</taxon>
        <taxon>Pterygota</taxon>
        <taxon>Neoptera</taxon>
        <taxon>Paraneoptera</taxon>
        <taxon>Thysanoptera</taxon>
        <taxon>Terebrantia</taxon>
        <taxon>Thripoidea</taxon>
        <taxon>Thripidae</taxon>
        <taxon>Thrips</taxon>
    </lineage>
</organism>
<sequence length="486" mass="56436">MEINLRKNPHDPSHYLHYVNLRSTITIMLQDPTVQKIVDASFLVEDSDGSILKDYTDGLVFRNSNTPPKRIDLLLFMDSCGFSDGLKSAKHKHKLHGMYITLGNLKPYQRSLLKAIRLVSFVNNDSLKNERMYHKVFERILKDLRELEDTGISYKNEIIPVRLQFIQGDNLGQATLSGMVESPTAHYFCRFCMITKAQFKEDASQDRPVFRKAEMRTPQLFEEHLRTKIATSADSVCGVKRDSPFHELAHFKVCDPRLAPCISHDLFIDGVAENDLTAMINYFIRKGWFTRDELKMRIKGFKYLETDARNKPSSDCSEAKLGGHAIQNWNLIRLLPFLIGHKVNVNNKVWKLYLLLKSVVERVCAPALARTQVNEMRVLIDKYLKKRKRLGNKYKPKSHLLSHYPDLFFLFGPLVHLWTMAFEHRHQYSKRVARMCRNFINLGSLLSSKFQLLQAYQNMGPLFPTRPVFSKSSPLQVEEYEKTYKL</sequence>